<dbReference type="GO" id="GO:0031965">
    <property type="term" value="C:nuclear membrane"/>
    <property type="evidence" value="ECO:0007669"/>
    <property type="project" value="UniProtKB-SubCell"/>
</dbReference>
<dbReference type="GO" id="GO:0000742">
    <property type="term" value="P:karyogamy involved in conjugation with cellular fusion"/>
    <property type="evidence" value="ECO:0007669"/>
    <property type="project" value="UniProtKB-UniRule"/>
</dbReference>
<dbReference type="Pfam" id="PF04163">
    <property type="entry name" value="Tht1"/>
    <property type="match status" value="1"/>
</dbReference>
<evidence type="ECO:0000256" key="3">
    <source>
        <dbReference type="ARBA" id="ARBA00022459"/>
    </source>
</evidence>
<comment type="subcellular location">
    <subcellularLocation>
        <location evidence="11">Endoplasmic reticulum membrane</location>
    </subcellularLocation>
    <subcellularLocation>
        <location evidence="11">Nucleus membrane</location>
    </subcellularLocation>
</comment>
<evidence type="ECO:0000256" key="9">
    <source>
        <dbReference type="ARBA" id="ARBA00023180"/>
    </source>
</evidence>
<comment type="caution">
    <text evidence="13">The sequence shown here is derived from an EMBL/GenBank/DDBJ whole genome shotgun (WGS) entry which is preliminary data.</text>
</comment>
<reference evidence="13 14" key="1">
    <citation type="submission" date="2016-03" db="EMBL/GenBank/DDBJ databases">
        <title>Whole genome sequencing of Grifola frondosa 9006-11.</title>
        <authorList>
            <person name="Min B."/>
            <person name="Park H."/>
            <person name="Kim J.-G."/>
            <person name="Cho H."/>
            <person name="Oh Y.-L."/>
            <person name="Kong W.-S."/>
            <person name="Choi I.-G."/>
        </authorList>
    </citation>
    <scope>NUCLEOTIDE SEQUENCE [LARGE SCALE GENOMIC DNA]</scope>
    <source>
        <strain evidence="13 14">9006-11</strain>
    </source>
</reference>
<evidence type="ECO:0000256" key="10">
    <source>
        <dbReference type="ARBA" id="ARBA00023242"/>
    </source>
</evidence>
<gene>
    <name evidence="13" type="primary">KAR5</name>
    <name evidence="13" type="ORF">A0H81_02436</name>
</gene>
<protein>
    <submittedName>
        <fullName evidence="13">Nuclear fusion protein KAR5</fullName>
    </submittedName>
</protein>
<keyword evidence="9" id="KW-0325">Glycoprotein</keyword>
<evidence type="ECO:0000256" key="11">
    <source>
        <dbReference type="RuleBase" id="RU368082"/>
    </source>
</evidence>
<name>A0A1C7MPN9_GRIFR</name>
<comment type="function">
    <text evidence="1 11">Required for nuclear membrane fusion during karyogamy.</text>
</comment>
<dbReference type="PANTHER" id="PTHR28012">
    <property type="entry name" value="NUCLEAR FUSION PROTEIN KAR5"/>
    <property type="match status" value="1"/>
</dbReference>
<comment type="similarity">
    <text evidence="2 11">Belongs to the KAR5 family.</text>
</comment>
<keyword evidence="6 11" id="KW-0256">Endoplasmic reticulum</keyword>
<evidence type="ECO:0000256" key="6">
    <source>
        <dbReference type="ARBA" id="ARBA00022824"/>
    </source>
</evidence>
<dbReference type="AlphaFoldDB" id="A0A1C7MPN9"/>
<dbReference type="InterPro" id="IPR007292">
    <property type="entry name" value="Nuclear_fusion_Kar5"/>
</dbReference>
<keyword evidence="3 11" id="KW-0415">Karyogamy</keyword>
<evidence type="ECO:0000256" key="4">
    <source>
        <dbReference type="ARBA" id="ARBA00022692"/>
    </source>
</evidence>
<dbReference type="OMA" id="CTHERTH"/>
<dbReference type="EMBL" id="LUGG01000002">
    <property type="protein sequence ID" value="OBZ78409.1"/>
    <property type="molecule type" value="Genomic_DNA"/>
</dbReference>
<keyword evidence="4" id="KW-0812">Transmembrane</keyword>
<dbReference type="GO" id="GO:0005789">
    <property type="term" value="C:endoplasmic reticulum membrane"/>
    <property type="evidence" value="ECO:0007669"/>
    <property type="project" value="UniProtKB-SubCell"/>
</dbReference>
<dbReference type="OrthoDB" id="5311848at2759"/>
<evidence type="ECO:0000313" key="14">
    <source>
        <dbReference type="Proteomes" id="UP000092993"/>
    </source>
</evidence>
<keyword evidence="8" id="KW-0472">Membrane</keyword>
<dbReference type="GO" id="GO:0048288">
    <property type="term" value="P:nuclear membrane fusion involved in karyogamy"/>
    <property type="evidence" value="ECO:0007669"/>
    <property type="project" value="UniProtKB-UniRule"/>
</dbReference>
<evidence type="ECO:0000313" key="13">
    <source>
        <dbReference type="EMBL" id="OBZ78409.1"/>
    </source>
</evidence>
<evidence type="ECO:0000256" key="8">
    <source>
        <dbReference type="ARBA" id="ARBA00023136"/>
    </source>
</evidence>
<keyword evidence="5 11" id="KW-0732">Signal</keyword>
<evidence type="ECO:0000256" key="1">
    <source>
        <dbReference type="ARBA" id="ARBA00003389"/>
    </source>
</evidence>
<evidence type="ECO:0000256" key="7">
    <source>
        <dbReference type="ARBA" id="ARBA00022989"/>
    </source>
</evidence>
<dbReference type="PANTHER" id="PTHR28012:SF1">
    <property type="entry name" value="NUCLEAR FUSION PROTEIN KAR5"/>
    <property type="match status" value="1"/>
</dbReference>
<proteinExistence type="inferred from homology"/>
<evidence type="ECO:0000256" key="2">
    <source>
        <dbReference type="ARBA" id="ARBA00010473"/>
    </source>
</evidence>
<organism evidence="13 14">
    <name type="scientific">Grifola frondosa</name>
    <name type="common">Maitake</name>
    <name type="synonym">Polyporus frondosus</name>
    <dbReference type="NCBI Taxonomy" id="5627"/>
    <lineage>
        <taxon>Eukaryota</taxon>
        <taxon>Fungi</taxon>
        <taxon>Dikarya</taxon>
        <taxon>Basidiomycota</taxon>
        <taxon>Agaricomycotina</taxon>
        <taxon>Agaricomycetes</taxon>
        <taxon>Polyporales</taxon>
        <taxon>Grifolaceae</taxon>
        <taxon>Grifola</taxon>
    </lineage>
</organism>
<dbReference type="Proteomes" id="UP000092993">
    <property type="component" value="Unassembled WGS sequence"/>
</dbReference>
<keyword evidence="10 11" id="KW-0539">Nucleus</keyword>
<feature type="chain" id="PRO_5008889253" evidence="12">
    <location>
        <begin position="21"/>
        <end position="491"/>
    </location>
</feature>
<sequence length="491" mass="55430">MTVFMVFALLNVFLLPHVHAISWTKSSSTIWKADVPLSENQLGLDEIATIFHHADTLETYARKPDCFKRAASLIRTQCGELDLNEDERIKAALSMTLCEIATATHSSAPLECAPFVPDSNYPTIPREQSHRVCVEALSRSAQYWSSYSGYLREVPQLCYAFRRWIDIDTARDIYKNATMENKALLAFVANRETRLQQTYQDTDRMLKEIRDVLQNLQASSSDIDVASNEMAAMLHQGFVKIGDALETLVLDMQKRNEENEKRAISHMNNAFGTAIQEFDTSLSTLLPLFERMLRDQLNQIFSSVAGQHQGIMNLMDTVQSRFAIIEGDFDTMQQSVVHLIAATSQANNQVEAHVQQARIAHDSQVEVSDSAARLAHALSLLTEKMHTEMISINNTALDVKSRLLKGSDARNCDWWTWFKTGVLHCLEIILRVDPAYLDVVSTTICFICTHERTHLVSFCKTIHVQCTSYKSRETSLPTGIFHVGANVSFET</sequence>
<keyword evidence="7" id="KW-1133">Transmembrane helix</keyword>
<evidence type="ECO:0000256" key="5">
    <source>
        <dbReference type="ARBA" id="ARBA00022729"/>
    </source>
</evidence>
<evidence type="ECO:0000256" key="12">
    <source>
        <dbReference type="SAM" id="SignalP"/>
    </source>
</evidence>
<accession>A0A1C7MPN9</accession>
<feature type="signal peptide" evidence="12">
    <location>
        <begin position="1"/>
        <end position="20"/>
    </location>
</feature>
<keyword evidence="14" id="KW-1185">Reference proteome</keyword>